<dbReference type="PANTHER" id="PTHR40252:SF2">
    <property type="entry name" value="BLR0328 PROTEIN"/>
    <property type="match status" value="1"/>
</dbReference>
<reference evidence="3" key="1">
    <citation type="submission" date="2023-03" db="EMBL/GenBank/DDBJ databases">
        <title>Chitinimonas shenzhenensis gen. nov., sp. nov., a novel member of family Burkholderiaceae isolated from activated sludge collected in Shen Zhen, China.</title>
        <authorList>
            <person name="Wang X."/>
        </authorList>
    </citation>
    <scope>NUCLEOTIDE SEQUENCE</scope>
    <source>
        <strain evidence="3">DQS-5</strain>
    </source>
</reference>
<dbReference type="RefSeq" id="WP_284100913.1">
    <property type="nucleotide sequence ID" value="NZ_JARRAF010000011.1"/>
</dbReference>
<organism evidence="3 4">
    <name type="scientific">Parachitinimonas caeni</name>
    <dbReference type="NCBI Taxonomy" id="3031301"/>
    <lineage>
        <taxon>Bacteria</taxon>
        <taxon>Pseudomonadati</taxon>
        <taxon>Pseudomonadota</taxon>
        <taxon>Betaproteobacteria</taxon>
        <taxon>Neisseriales</taxon>
        <taxon>Chitinibacteraceae</taxon>
        <taxon>Parachitinimonas</taxon>
    </lineage>
</organism>
<feature type="domain" description="FIST" evidence="1">
    <location>
        <begin position="28"/>
        <end position="223"/>
    </location>
</feature>
<gene>
    <name evidence="3" type="ORF">PZA18_11110</name>
</gene>
<evidence type="ECO:0000313" key="4">
    <source>
        <dbReference type="Proteomes" id="UP001172778"/>
    </source>
</evidence>
<proteinExistence type="predicted"/>
<evidence type="ECO:0000259" key="1">
    <source>
        <dbReference type="SMART" id="SM00897"/>
    </source>
</evidence>
<dbReference type="Pfam" id="PF10442">
    <property type="entry name" value="FIST_C"/>
    <property type="match status" value="1"/>
</dbReference>
<dbReference type="SMART" id="SM01204">
    <property type="entry name" value="FIST_C"/>
    <property type="match status" value="1"/>
</dbReference>
<dbReference type="InterPro" id="IPR019494">
    <property type="entry name" value="FIST_C"/>
</dbReference>
<keyword evidence="4" id="KW-1185">Reference proteome</keyword>
<evidence type="ECO:0000259" key="2">
    <source>
        <dbReference type="SMART" id="SM01204"/>
    </source>
</evidence>
<name>A0ABT7DZL0_9NEIS</name>
<dbReference type="EMBL" id="JARRAF010000011">
    <property type="protein sequence ID" value="MDK2124600.1"/>
    <property type="molecule type" value="Genomic_DNA"/>
</dbReference>
<protein>
    <submittedName>
        <fullName evidence="3">FIST N-terminal domain-containing protein</fullName>
    </submittedName>
</protein>
<dbReference type="SMART" id="SM00897">
    <property type="entry name" value="FIST"/>
    <property type="match status" value="1"/>
</dbReference>
<accession>A0ABT7DZL0</accession>
<sequence>MQAKSVSTMVSDPYRAGIALGEALAPIQPELVLLFSTVHYGGSTDLIDGVRDALESAAVLIVGNSGDGIYETRRASDQGAVALGINSGGAVHWYAAAAQGVGADPERCTRQALTQLEQQLAGRTPRFILLFSDFRADATRIEAVIEREISVPVVGGLAADDNRMQTCYLYHGSEVLQDGIVMLAAEGALRFDISVGNALTAIGQAGLVNSAAGTHVEQIDGVPAMEFIERETGKPVLQTDRGILTLEVVNPAQPAERRLRSIVPDFSAGQGQLGLYGGIEAGKQVRVCLASPSELMAEVYRLAARREVLGFEPAAALVVSCAGRKAILGSAIEVEVSAIAKAFPQGLPLAGFPSFGEMAPLRNGDGYTPNLFHNMSYVLLLLGPEAGSLAG</sequence>
<feature type="domain" description="FIST C-domain" evidence="2">
    <location>
        <begin position="224"/>
        <end position="361"/>
    </location>
</feature>
<comment type="caution">
    <text evidence="3">The sequence shown here is derived from an EMBL/GenBank/DDBJ whole genome shotgun (WGS) entry which is preliminary data.</text>
</comment>
<dbReference type="Proteomes" id="UP001172778">
    <property type="component" value="Unassembled WGS sequence"/>
</dbReference>
<dbReference type="PANTHER" id="PTHR40252">
    <property type="entry name" value="BLR0328 PROTEIN"/>
    <property type="match status" value="1"/>
</dbReference>
<evidence type="ECO:0000313" key="3">
    <source>
        <dbReference type="EMBL" id="MDK2124600.1"/>
    </source>
</evidence>
<dbReference type="InterPro" id="IPR013702">
    <property type="entry name" value="FIST_domain_N"/>
</dbReference>
<dbReference type="Pfam" id="PF08495">
    <property type="entry name" value="FIST"/>
    <property type="match status" value="1"/>
</dbReference>